<dbReference type="GO" id="GO:0008237">
    <property type="term" value="F:metallopeptidase activity"/>
    <property type="evidence" value="ECO:0007669"/>
    <property type="project" value="UniProtKB-KW"/>
</dbReference>
<proteinExistence type="inferred from homology"/>
<evidence type="ECO:0000313" key="10">
    <source>
        <dbReference type="EMBL" id="ACZ40323.1"/>
    </source>
</evidence>
<evidence type="ECO:0000256" key="3">
    <source>
        <dbReference type="ARBA" id="ARBA00001947"/>
    </source>
</evidence>
<keyword evidence="11" id="KW-1185">Reference proteome</keyword>
<name>D1C930_SPHTD</name>
<comment type="cofactor">
    <cofactor evidence="1">
        <name>Co(2+)</name>
        <dbReference type="ChEBI" id="CHEBI:48828"/>
    </cofactor>
</comment>
<dbReference type="eggNOG" id="COG2309">
    <property type="taxonomic scope" value="Bacteria"/>
</dbReference>
<keyword evidence="9" id="KW-0482">Metalloprotease</keyword>
<dbReference type="InterPro" id="IPR000787">
    <property type="entry name" value="Peptidase_M29"/>
</dbReference>
<dbReference type="STRING" id="479434.Sthe_2916"/>
<reference evidence="10 11" key="2">
    <citation type="journal article" date="2010" name="Stand. Genomic Sci.">
        <title>Complete genome sequence of Desulfohalobium retbaense type strain (HR(100)).</title>
        <authorList>
            <person name="Spring S."/>
            <person name="Nolan M."/>
            <person name="Lapidus A."/>
            <person name="Glavina Del Rio T."/>
            <person name="Copeland A."/>
            <person name="Tice H."/>
            <person name="Cheng J.F."/>
            <person name="Lucas S."/>
            <person name="Land M."/>
            <person name="Chen F."/>
            <person name="Bruce D."/>
            <person name="Goodwin L."/>
            <person name="Pitluck S."/>
            <person name="Ivanova N."/>
            <person name="Mavromatis K."/>
            <person name="Mikhailova N."/>
            <person name="Pati A."/>
            <person name="Chen A."/>
            <person name="Palaniappan K."/>
            <person name="Hauser L."/>
            <person name="Chang Y.J."/>
            <person name="Jeffries C.D."/>
            <person name="Munk C."/>
            <person name="Kiss H."/>
            <person name="Chain P."/>
            <person name="Han C."/>
            <person name="Brettin T."/>
            <person name="Detter J.C."/>
            <person name="Schuler E."/>
            <person name="Goker M."/>
            <person name="Rohde M."/>
            <person name="Bristow J."/>
            <person name="Eisen J.A."/>
            <person name="Markowitz V."/>
            <person name="Hugenholtz P."/>
            <person name="Kyrpides N.C."/>
            <person name="Klenk H.P."/>
        </authorList>
    </citation>
    <scope>NUCLEOTIDE SEQUENCE [LARGE SCALE GENOMIC DNA]</scope>
    <source>
        <strain evidence="11">ATCC 49802 / DSM 20745 / S 6022</strain>
    </source>
</reference>
<dbReference type="GO" id="GO:0006508">
    <property type="term" value="P:proteolysis"/>
    <property type="evidence" value="ECO:0007669"/>
    <property type="project" value="UniProtKB-KW"/>
</dbReference>
<evidence type="ECO:0000256" key="1">
    <source>
        <dbReference type="ARBA" id="ARBA00001941"/>
    </source>
</evidence>
<dbReference type="InParanoid" id="D1C930"/>
<sequence length="369" mass="41278">MDGTRIERLARVLTEYSLELQPEERVVMIGSPLAAPLLLAAYQHALRLGAFPILDVHLPEAQEILLREGNDAQLQAISPLEAFASLEADARLSVIAPENTRMLAGIDPARQQVFSRARASLRERHLERAAQGELKWCGTLFPTAALAQEADMSLRDYTEFVVRAGFLDDPDPVARWRDLAAYQQRLIDWLTPRHEVHVVGPDTDLRLRISGRTWINSDGHRNFPSGEIFVGPVEDSVEGHIRFTHATIVQGREVEDVRLWFERGRVVKATAAKNQDFLEAMLNTDEGARYLGEFAFGTNRAIDRFTRNILFDEKIGGTIHMALGAGYPDSGSRNQSAIHWDLICDLRQGGQVTVDGEVFLKDGEYVVQG</sequence>
<dbReference type="GO" id="GO:0004177">
    <property type="term" value="F:aminopeptidase activity"/>
    <property type="evidence" value="ECO:0007669"/>
    <property type="project" value="UniProtKB-KW"/>
</dbReference>
<protein>
    <submittedName>
        <fullName evidence="10">Peptidase M29 aminopeptidase II</fullName>
    </submittedName>
</protein>
<comment type="similarity">
    <text evidence="4">Belongs to the peptidase M29 family.</text>
</comment>
<evidence type="ECO:0000256" key="4">
    <source>
        <dbReference type="ARBA" id="ARBA00008236"/>
    </source>
</evidence>
<dbReference type="PRINTS" id="PR00919">
    <property type="entry name" value="THERMOPTASE"/>
</dbReference>
<evidence type="ECO:0000256" key="2">
    <source>
        <dbReference type="ARBA" id="ARBA00001946"/>
    </source>
</evidence>
<dbReference type="HOGENOM" id="CLU_057697_0_0_0"/>
<dbReference type="KEGG" id="sti:Sthe_2916"/>
<evidence type="ECO:0000256" key="7">
    <source>
        <dbReference type="ARBA" id="ARBA00022723"/>
    </source>
</evidence>
<dbReference type="InterPro" id="IPR035097">
    <property type="entry name" value="M29_N-terminal"/>
</dbReference>
<keyword evidence="7" id="KW-0479">Metal-binding</keyword>
<dbReference type="PANTHER" id="PTHR34448">
    <property type="entry name" value="AMINOPEPTIDASE"/>
    <property type="match status" value="1"/>
</dbReference>
<dbReference type="SUPFAM" id="SSF144052">
    <property type="entry name" value="Thermophilic metalloprotease-like"/>
    <property type="match status" value="1"/>
</dbReference>
<dbReference type="AlphaFoldDB" id="D1C930"/>
<dbReference type="PANTHER" id="PTHR34448:SF1">
    <property type="entry name" value="BLL6088 PROTEIN"/>
    <property type="match status" value="1"/>
</dbReference>
<accession>D1C930</accession>
<evidence type="ECO:0000256" key="9">
    <source>
        <dbReference type="ARBA" id="ARBA00023049"/>
    </source>
</evidence>
<dbReference type="Pfam" id="PF02073">
    <property type="entry name" value="Peptidase_M29"/>
    <property type="match status" value="1"/>
</dbReference>
<reference evidence="11" key="1">
    <citation type="submission" date="2009-11" db="EMBL/GenBank/DDBJ databases">
        <title>The complete chromosome 2 of Sphaerobacter thermophilus DSM 20745.</title>
        <authorList>
            <person name="Lucas S."/>
            <person name="Copeland A."/>
            <person name="Lapidus A."/>
            <person name="Glavina del Rio T."/>
            <person name="Dalin E."/>
            <person name="Tice H."/>
            <person name="Bruce D."/>
            <person name="Goodwin L."/>
            <person name="Pitluck S."/>
            <person name="Kyrpides N."/>
            <person name="Mavromatis K."/>
            <person name="Ivanova N."/>
            <person name="Mikhailova N."/>
            <person name="LaButti K.M."/>
            <person name="Clum A."/>
            <person name="Sun H.I."/>
            <person name="Brettin T."/>
            <person name="Detter J.C."/>
            <person name="Han C."/>
            <person name="Larimer F."/>
            <person name="Land M."/>
            <person name="Hauser L."/>
            <person name="Markowitz V."/>
            <person name="Cheng J.F."/>
            <person name="Hugenholtz P."/>
            <person name="Woyke T."/>
            <person name="Wu D."/>
            <person name="Steenblock K."/>
            <person name="Schneider S."/>
            <person name="Pukall R."/>
            <person name="Goeker M."/>
            <person name="Klenk H.P."/>
            <person name="Eisen J.A."/>
        </authorList>
    </citation>
    <scope>NUCLEOTIDE SEQUENCE [LARGE SCALE GENOMIC DNA]</scope>
    <source>
        <strain evidence="11">ATCC 49802 / DSM 20745 / S 6022</strain>
    </source>
</reference>
<keyword evidence="8" id="KW-0378">Hydrolase</keyword>
<dbReference type="EMBL" id="CP001824">
    <property type="protein sequence ID" value="ACZ40323.1"/>
    <property type="molecule type" value="Genomic_DNA"/>
</dbReference>
<comment type="cofactor">
    <cofactor evidence="2">
        <name>Mg(2+)</name>
        <dbReference type="ChEBI" id="CHEBI:18420"/>
    </cofactor>
</comment>
<dbReference type="Gene3D" id="3.40.1830.10">
    <property type="entry name" value="Thermophilic metalloprotease (M29)"/>
    <property type="match status" value="1"/>
</dbReference>
<keyword evidence="6" id="KW-0645">Protease</keyword>
<evidence type="ECO:0000256" key="5">
    <source>
        <dbReference type="ARBA" id="ARBA00022438"/>
    </source>
</evidence>
<organism evidence="10 11">
    <name type="scientific">Sphaerobacter thermophilus (strain ATCC 49802 / DSM 20745 / KCCM 41009 / NCIMB 13125 / S 6022)</name>
    <dbReference type="NCBI Taxonomy" id="479434"/>
    <lineage>
        <taxon>Bacteria</taxon>
        <taxon>Pseudomonadati</taxon>
        <taxon>Thermomicrobiota</taxon>
        <taxon>Thermomicrobia</taxon>
        <taxon>Sphaerobacterales</taxon>
        <taxon>Sphaerobacterineae</taxon>
        <taxon>Sphaerobacteraceae</taxon>
        <taxon>Sphaerobacter</taxon>
    </lineage>
</organism>
<evidence type="ECO:0000313" key="11">
    <source>
        <dbReference type="Proteomes" id="UP000002027"/>
    </source>
</evidence>
<dbReference type="RefSeq" id="WP_012873359.1">
    <property type="nucleotide sequence ID" value="NC_013524.1"/>
</dbReference>
<dbReference type="InterPro" id="IPR052170">
    <property type="entry name" value="M29_Exopeptidase"/>
</dbReference>
<evidence type="ECO:0000256" key="6">
    <source>
        <dbReference type="ARBA" id="ARBA00022670"/>
    </source>
</evidence>
<keyword evidence="5 10" id="KW-0031">Aminopeptidase</keyword>
<evidence type="ECO:0000256" key="8">
    <source>
        <dbReference type="ARBA" id="ARBA00022801"/>
    </source>
</evidence>
<dbReference type="GO" id="GO:0046872">
    <property type="term" value="F:metal ion binding"/>
    <property type="evidence" value="ECO:0007669"/>
    <property type="project" value="UniProtKB-KW"/>
</dbReference>
<comment type="cofactor">
    <cofactor evidence="3">
        <name>Zn(2+)</name>
        <dbReference type="ChEBI" id="CHEBI:29105"/>
    </cofactor>
</comment>
<gene>
    <name evidence="10" type="ordered locus">Sthe_2916</name>
</gene>
<dbReference type="Proteomes" id="UP000002027">
    <property type="component" value="Chromosome 2"/>
</dbReference>